<dbReference type="Gene3D" id="1.10.10.1070">
    <property type="entry name" value="Zinc finger, BED domain-containing"/>
    <property type="match status" value="1"/>
</dbReference>
<name>A0A819UHK1_9BILA</name>
<evidence type="ECO:0000256" key="4">
    <source>
        <dbReference type="ARBA" id="ARBA00022833"/>
    </source>
</evidence>
<dbReference type="PANTHER" id="PTHR46481:SF10">
    <property type="entry name" value="ZINC FINGER BED DOMAIN-CONTAINING PROTEIN 39"/>
    <property type="match status" value="1"/>
</dbReference>
<gene>
    <name evidence="7" type="ORF">OVN521_LOCUS21002</name>
</gene>
<keyword evidence="5" id="KW-0539">Nucleus</keyword>
<dbReference type="AlphaFoldDB" id="A0A819UHK1"/>
<keyword evidence="2" id="KW-0479">Metal-binding</keyword>
<dbReference type="GO" id="GO:0005634">
    <property type="term" value="C:nucleus"/>
    <property type="evidence" value="ECO:0007669"/>
    <property type="project" value="UniProtKB-SubCell"/>
</dbReference>
<protein>
    <recommendedName>
        <fullName evidence="6">HAT C-terminal dimerisation domain-containing protein</fullName>
    </recommendedName>
</protein>
<evidence type="ECO:0000313" key="7">
    <source>
        <dbReference type="EMBL" id="CAF4103212.1"/>
    </source>
</evidence>
<keyword evidence="8" id="KW-1185">Reference proteome</keyword>
<sequence>MEAHGTKTLDYGTAQQLSLSIIEKLDRSRDEKSFEPLLETINNFCRQNSIIINDKPKQHRNQTISVTFKDSIVNSIIGQRDDNQNEEFYRTSIYYQLIDNILIELKDRFSLKNLQFLCGISTLSPDSDSFLHFESIKTFASHLNLNLDFLFNKLTVAKPMSRYKSLGNIIDLYQELLPFQEAFPVLVALIQMRNTTTDERLNDLCLLVAEHDKDGIFNTCSKPASATAQWWNTFVRIKDDNENIIPFVQCIKCFSIFAYESSKTGSSTLKAHAESCLGGGSPSSSKNQDIIVMMNKDNNSNILAGLKRIFTVACAKCCAYDLRPYESVHGHGFQILCQSLLDVAPQISHLIEAAAIIPDPTTISRQVQKLAEKNRVQLIESLIPDLKKIKFFGVTTDFWKNRFTSDSYLTINLHYNKDGQMKNLMLKTVPISEAKTGENIKKLIRNILNSFGIDPDGYEIIYVMDNGSNLISALDGEAHIQCVCHCLNLAVKQSLEECPVIDALVSNCRELVTHFKRAELQQNLASTLKHDICTRWNSTYDTLWSVWLNYDDVEQVLASRKEEQYVSNIDSHVIKDITDLLSVFQIDSEKLSADDVPTLHSVLPWFYKFKKSCEIKDTDRPCIAQLKKKLLTKLVAKLWLTDIHYIATFLHPETKSLPKLTQNERNEVIKSVKKMLKALDIEFISNENSSTDDDEPYVEVIEYMKSKVNYPNGEEILSWWRKHSCIYPQLSRLVAALLSIPASSATSERIFSETGRILEARRQQ</sequence>
<keyword evidence="3" id="KW-0863">Zinc-finger</keyword>
<evidence type="ECO:0000256" key="1">
    <source>
        <dbReference type="ARBA" id="ARBA00004123"/>
    </source>
</evidence>
<dbReference type="InterPro" id="IPR052035">
    <property type="entry name" value="ZnF_BED_domain_contain"/>
</dbReference>
<evidence type="ECO:0000256" key="2">
    <source>
        <dbReference type="ARBA" id="ARBA00022723"/>
    </source>
</evidence>
<dbReference type="PANTHER" id="PTHR46481">
    <property type="entry name" value="ZINC FINGER BED DOMAIN-CONTAINING PROTEIN 4"/>
    <property type="match status" value="1"/>
</dbReference>
<accession>A0A819UHK1</accession>
<evidence type="ECO:0000256" key="3">
    <source>
        <dbReference type="ARBA" id="ARBA00022771"/>
    </source>
</evidence>
<evidence type="ECO:0000256" key="5">
    <source>
        <dbReference type="ARBA" id="ARBA00023242"/>
    </source>
</evidence>
<dbReference type="GO" id="GO:0008270">
    <property type="term" value="F:zinc ion binding"/>
    <property type="evidence" value="ECO:0007669"/>
    <property type="project" value="UniProtKB-KW"/>
</dbReference>
<comment type="subcellular location">
    <subcellularLocation>
        <location evidence="1">Nucleus</location>
    </subcellularLocation>
</comment>
<feature type="domain" description="HAT C-terminal dimerisation" evidence="6">
    <location>
        <begin position="702"/>
        <end position="762"/>
    </location>
</feature>
<comment type="caution">
    <text evidence="7">The sequence shown here is derived from an EMBL/GenBank/DDBJ whole genome shotgun (WGS) entry which is preliminary data.</text>
</comment>
<dbReference type="GO" id="GO:0046983">
    <property type="term" value="F:protein dimerization activity"/>
    <property type="evidence" value="ECO:0007669"/>
    <property type="project" value="InterPro"/>
</dbReference>
<dbReference type="Proteomes" id="UP000663866">
    <property type="component" value="Unassembled WGS sequence"/>
</dbReference>
<dbReference type="SUPFAM" id="SSF140996">
    <property type="entry name" value="Hermes dimerisation domain"/>
    <property type="match status" value="1"/>
</dbReference>
<keyword evidence="4" id="KW-0862">Zinc</keyword>
<evidence type="ECO:0000259" key="6">
    <source>
        <dbReference type="Pfam" id="PF05699"/>
    </source>
</evidence>
<proteinExistence type="predicted"/>
<dbReference type="EMBL" id="CAJOBG010004269">
    <property type="protein sequence ID" value="CAF4103212.1"/>
    <property type="molecule type" value="Genomic_DNA"/>
</dbReference>
<organism evidence="7 8">
    <name type="scientific">Rotaria magnacalcarata</name>
    <dbReference type="NCBI Taxonomy" id="392030"/>
    <lineage>
        <taxon>Eukaryota</taxon>
        <taxon>Metazoa</taxon>
        <taxon>Spiralia</taxon>
        <taxon>Gnathifera</taxon>
        <taxon>Rotifera</taxon>
        <taxon>Eurotatoria</taxon>
        <taxon>Bdelloidea</taxon>
        <taxon>Philodinida</taxon>
        <taxon>Philodinidae</taxon>
        <taxon>Rotaria</taxon>
    </lineage>
</organism>
<evidence type="ECO:0000313" key="8">
    <source>
        <dbReference type="Proteomes" id="UP000663866"/>
    </source>
</evidence>
<reference evidence="7" key="1">
    <citation type="submission" date="2021-02" db="EMBL/GenBank/DDBJ databases">
        <authorList>
            <person name="Nowell W R."/>
        </authorList>
    </citation>
    <scope>NUCLEOTIDE SEQUENCE</scope>
</reference>
<dbReference type="InterPro" id="IPR012337">
    <property type="entry name" value="RNaseH-like_sf"/>
</dbReference>
<dbReference type="InterPro" id="IPR008906">
    <property type="entry name" value="HATC_C_dom"/>
</dbReference>
<dbReference type="SUPFAM" id="SSF53098">
    <property type="entry name" value="Ribonuclease H-like"/>
    <property type="match status" value="1"/>
</dbReference>
<dbReference type="Pfam" id="PF05699">
    <property type="entry name" value="Dimer_Tnp_hAT"/>
    <property type="match status" value="1"/>
</dbReference>